<keyword evidence="3" id="KW-0964">Secreted</keyword>
<organism evidence="7 8">
    <name type="scientific">Orchesella dallaii</name>
    <dbReference type="NCBI Taxonomy" id="48710"/>
    <lineage>
        <taxon>Eukaryota</taxon>
        <taxon>Metazoa</taxon>
        <taxon>Ecdysozoa</taxon>
        <taxon>Arthropoda</taxon>
        <taxon>Hexapoda</taxon>
        <taxon>Collembola</taxon>
        <taxon>Entomobryomorpha</taxon>
        <taxon>Entomobryoidea</taxon>
        <taxon>Orchesellidae</taxon>
        <taxon>Orchesellinae</taxon>
        <taxon>Orchesella</taxon>
    </lineage>
</organism>
<evidence type="ECO:0000256" key="3">
    <source>
        <dbReference type="ARBA" id="ARBA00022525"/>
    </source>
</evidence>
<dbReference type="Pfam" id="PF00151">
    <property type="entry name" value="Lipase"/>
    <property type="match status" value="1"/>
</dbReference>
<evidence type="ECO:0000256" key="1">
    <source>
        <dbReference type="ARBA" id="ARBA00004613"/>
    </source>
</evidence>
<dbReference type="Gene3D" id="3.40.50.1820">
    <property type="entry name" value="alpha/beta hydrolase"/>
    <property type="match status" value="1"/>
</dbReference>
<evidence type="ECO:0000256" key="2">
    <source>
        <dbReference type="ARBA" id="ARBA00010701"/>
    </source>
</evidence>
<keyword evidence="5" id="KW-0812">Transmembrane</keyword>
<keyword evidence="5" id="KW-0472">Membrane</keyword>
<dbReference type="PRINTS" id="PR00821">
    <property type="entry name" value="TAGLIPASE"/>
</dbReference>
<dbReference type="PANTHER" id="PTHR11610">
    <property type="entry name" value="LIPASE"/>
    <property type="match status" value="1"/>
</dbReference>
<reference evidence="7 8" key="1">
    <citation type="submission" date="2024-08" db="EMBL/GenBank/DDBJ databases">
        <authorList>
            <person name="Cucini C."/>
            <person name="Frati F."/>
        </authorList>
    </citation>
    <scope>NUCLEOTIDE SEQUENCE [LARGE SCALE GENOMIC DNA]</scope>
</reference>
<evidence type="ECO:0000313" key="8">
    <source>
        <dbReference type="Proteomes" id="UP001642540"/>
    </source>
</evidence>
<dbReference type="Proteomes" id="UP001642540">
    <property type="component" value="Unassembled WGS sequence"/>
</dbReference>
<protein>
    <recommendedName>
        <fullName evidence="6">Lipase domain-containing protein</fullName>
    </recommendedName>
</protein>
<keyword evidence="5" id="KW-1133">Transmembrane helix</keyword>
<name>A0ABP1RKA4_9HEXA</name>
<evidence type="ECO:0000313" key="7">
    <source>
        <dbReference type="EMBL" id="CAL8129453.1"/>
    </source>
</evidence>
<dbReference type="InterPro" id="IPR029058">
    <property type="entry name" value="AB_hydrolase_fold"/>
</dbReference>
<dbReference type="InterPro" id="IPR000734">
    <property type="entry name" value="TAG_lipase"/>
</dbReference>
<comment type="caution">
    <text evidence="7">The sequence shown here is derived from an EMBL/GenBank/DDBJ whole genome shotgun (WGS) entry which is preliminary data.</text>
</comment>
<accession>A0ABP1RKA4</accession>
<sequence>MDNDPARNFDAVIRRPINLDSHYKPIEFENGDPRRQCQHCDGYVRPGRLHGHVLVCPGRGQNWMGISCRRGLDLVAQGGLRDPNQVGIVGILHDTLDLTLGRLTLLSNSGLFRNNVDESAIENVFLPRYQNRPQGIYLNPKVLAILTVAVIVIALLVGFGFGYYYGKTECETKFQRDIFMVPGMAGGVALAVYGGSPFPTTLNEARKDVGFYLYQNGIGSERHSVDDYCIVSNVNASNNLLVVVHGFHSSPERFAEPFGKAFAEMDYDVLIVDWENLARGPFYLTVKENTPVVGKVVGELLKSLIDYGQTTGNQIEIVCHSIGCAVANFIAHEITRERIGRITGLDPAQPSFESGDPNEQLDASDASFVDIIHSNAGQFSEMKLGMVNDCGHVDFRPNGGSVQPGCENEFFGTCSHSRAIEYYVESVNDPDAFQAFESHSYEDFESGVVTKQKPTKMGFWCSKTSRGKFYLKTRATSPFAVKNEESSWNF</sequence>
<dbReference type="EMBL" id="CAXLJM020000077">
    <property type="protein sequence ID" value="CAL8129453.1"/>
    <property type="molecule type" value="Genomic_DNA"/>
</dbReference>
<gene>
    <name evidence="7" type="ORF">ODALV1_LOCUS23185</name>
</gene>
<feature type="transmembrane region" description="Helical" evidence="5">
    <location>
        <begin position="142"/>
        <end position="166"/>
    </location>
</feature>
<comment type="subcellular location">
    <subcellularLocation>
        <location evidence="1">Secreted</location>
    </subcellularLocation>
</comment>
<keyword evidence="8" id="KW-1185">Reference proteome</keyword>
<proteinExistence type="inferred from homology"/>
<dbReference type="InterPro" id="IPR013818">
    <property type="entry name" value="Lipase"/>
</dbReference>
<comment type="similarity">
    <text evidence="2 4">Belongs to the AB hydrolase superfamily. Lipase family.</text>
</comment>
<feature type="domain" description="Lipase" evidence="6">
    <location>
        <begin position="206"/>
        <end position="479"/>
    </location>
</feature>
<feature type="transmembrane region" description="Helical" evidence="5">
    <location>
        <begin position="178"/>
        <end position="196"/>
    </location>
</feature>
<evidence type="ECO:0000256" key="4">
    <source>
        <dbReference type="RuleBase" id="RU004262"/>
    </source>
</evidence>
<evidence type="ECO:0000259" key="6">
    <source>
        <dbReference type="Pfam" id="PF00151"/>
    </source>
</evidence>
<evidence type="ECO:0000256" key="5">
    <source>
        <dbReference type="SAM" id="Phobius"/>
    </source>
</evidence>
<dbReference type="SUPFAM" id="SSF53474">
    <property type="entry name" value="alpha/beta-Hydrolases"/>
    <property type="match status" value="1"/>
</dbReference>